<evidence type="ECO:0000256" key="8">
    <source>
        <dbReference type="ARBA" id="ARBA00022989"/>
    </source>
</evidence>
<dbReference type="CDD" id="cd03263">
    <property type="entry name" value="ABC_subfamily_A"/>
    <property type="match status" value="2"/>
</dbReference>
<feature type="transmembrane region" description="Helical" evidence="10">
    <location>
        <begin position="820"/>
        <end position="844"/>
    </location>
</feature>
<keyword evidence="3" id="KW-0813">Transport</keyword>
<evidence type="ECO:0000259" key="11">
    <source>
        <dbReference type="PROSITE" id="PS50893"/>
    </source>
</evidence>
<keyword evidence="6" id="KW-0547">Nucleotide-binding</keyword>
<keyword evidence="13" id="KW-1185">Reference proteome</keyword>
<accession>A0ABQ6MI99</accession>
<dbReference type="SUPFAM" id="SSF52540">
    <property type="entry name" value="P-loop containing nucleoside triphosphate hydrolases"/>
    <property type="match status" value="2"/>
</dbReference>
<evidence type="ECO:0000256" key="10">
    <source>
        <dbReference type="SAM" id="Phobius"/>
    </source>
</evidence>
<dbReference type="InterPro" id="IPR017871">
    <property type="entry name" value="ABC_transporter-like_CS"/>
</dbReference>
<sequence>YCDQVFPSEWGTHQPVYFCFNPFYWFGGSLKTMSKAASSDSQDALMNDGNNSARNVEDVSDDLHQTLKDGKGIFIKDLRKTFQTTAGPKNAVDGLDLKMYHNQITCLLGHNGAGKTTTIGMLTGLIDATSGMASVDGKDVFTQMKEIRQDLGVCPQHDILYPDLTVREHLRLFSVFKGVPNNEIEAGITNMVEQVGLVEKANEFSKNLSGGMKRKLSVGIAFIGGSKVVLLDEPTSGMDPYSRRFTWNVIRNMREDRTIILTTHFMDEADLLGDRIAIMAEGKLRCNGSSLYLKSQFGVGYTLAMEKGPRFNEKVTKGLVMKAVPEANELSNVGTEIVMQLPLSASENFQGLFEQFDDRKAELDLINYGVSVTTLEEVFLKVAHGGDHDKNAAAEVKRSLSDQREDSAKRMSLSEVDVVQDSGERVNSGEIQMENRVSDGSAGGLHVLPSDGPVQFKKLPTSNFLGYFMRHITALFFKRLVYFTRDKKAWFFSFALPMIFVWLGLEVMRSTADAIDQPELAMKMDMFLQGSNNLNPVPYKGDGSYACDPSPADMWMSAPSCPGGAEGECCEVTGTDVLPSMMADVDEFLVEHGDAAPQGNTLAFNTWLLETRDATAESRFGAIMYGGLDGTSDMALAADQGAAGIEGASVELILNSTAYHAAPVFVSSVYETILKIVGGDDVSLTSRYQTLPATERQTAINAGLSTIFPIMMILLGFPFIPSAFVMFVVREKENKSKHIQLVSGVSPIAFWLSTWMWDALSYMLPMWGTLGLLQAYDVQGLIEGDSWTAAIYLFLGYGPAIAGFCYCSSFVFSSHSKAQIAIIFFSFITGLLLGMASIIMSFFVGTSVGDFNESAIQYYRLIPGFNLAHGLLAISFKEFLTLTDPDRPENQTGAYSALNDRIAGKDITYLLIEAFAFVALAIIIEYINATPSLFAWITQCIYRTPPHSADIDDDVQAESDRVRSNVPTKNSKKKISDAILVDDFKKVYPGGKFAVKGVSVGVPYGQCFGLLGINGAGKTTTLSMLSGEFPPSSGRAWLAGKDILSQASEVRRLIGYCPQFDALFELMTGYEHLKMYARIKGIDESNIEACVQEQITKMDLRDHCHRAAGGYSGGNKRKLSVACAMIGQPSIIFLDEPSTGMDPVARRFMWGVINDICAGGKTSVILTTHSMEECEALCTKIGIMVGGRFRCMGSAQHLKTKFGLGYQLEFVLNIPDAGLVEQWAGTLNCAGKADLTVAQMTEALQAAGVGNWVKDMTGQHEIHSGASGQDFATWSVQQLMFTGLCDFMYKEYPGCNMVEWQGSKIRFEVPSTIGGQKLKLSSMFGKLTAAKAQLGLQEYSLSQTSLEQIFNKFASTQEEETGAVKGMLNPISGGATEKSGEV</sequence>
<feature type="transmembrane region" description="Helical" evidence="10">
    <location>
        <begin position="856"/>
        <end position="876"/>
    </location>
</feature>
<evidence type="ECO:0000256" key="9">
    <source>
        <dbReference type="ARBA" id="ARBA00023136"/>
    </source>
</evidence>
<evidence type="ECO:0000256" key="7">
    <source>
        <dbReference type="ARBA" id="ARBA00022840"/>
    </source>
</evidence>
<feature type="transmembrane region" description="Helical" evidence="10">
    <location>
        <begin position="741"/>
        <end position="757"/>
    </location>
</feature>
<dbReference type="PANTHER" id="PTHR19229:SF36">
    <property type="entry name" value="ATP-BINDING CASSETTE SUB-FAMILY A MEMBER 2"/>
    <property type="match status" value="1"/>
</dbReference>
<keyword evidence="5" id="KW-0677">Repeat</keyword>
<dbReference type="InterPro" id="IPR027417">
    <property type="entry name" value="P-loop_NTPase"/>
</dbReference>
<keyword evidence="4 10" id="KW-0812">Transmembrane</keyword>
<evidence type="ECO:0000256" key="2">
    <source>
        <dbReference type="ARBA" id="ARBA00008869"/>
    </source>
</evidence>
<keyword evidence="7" id="KW-0067">ATP-binding</keyword>
<evidence type="ECO:0000256" key="4">
    <source>
        <dbReference type="ARBA" id="ARBA00022692"/>
    </source>
</evidence>
<comment type="similarity">
    <text evidence="2">Belongs to the ABC transporter superfamily. ABCA family.</text>
</comment>
<feature type="transmembrane region" description="Helical" evidence="10">
    <location>
        <begin position="907"/>
        <end position="927"/>
    </location>
</feature>
<evidence type="ECO:0000256" key="3">
    <source>
        <dbReference type="ARBA" id="ARBA00022448"/>
    </source>
</evidence>
<dbReference type="InterPro" id="IPR013525">
    <property type="entry name" value="ABC2_TM"/>
</dbReference>
<gene>
    <name evidence="12" type="ORF">TeGR_g1543</name>
</gene>
<protein>
    <recommendedName>
        <fullName evidence="11">ABC transporter domain-containing protein</fullName>
    </recommendedName>
</protein>
<feature type="domain" description="ABC transporter" evidence="11">
    <location>
        <begin position="979"/>
        <end position="1211"/>
    </location>
</feature>
<feature type="transmembrane region" description="Helical" evidence="10">
    <location>
        <begin position="789"/>
        <end position="813"/>
    </location>
</feature>
<comment type="subcellular location">
    <subcellularLocation>
        <location evidence="1">Membrane</location>
        <topology evidence="1">Multi-pass membrane protein</topology>
    </subcellularLocation>
</comment>
<feature type="domain" description="ABC transporter" evidence="11">
    <location>
        <begin position="73"/>
        <end position="306"/>
    </location>
</feature>
<dbReference type="Proteomes" id="UP001165060">
    <property type="component" value="Unassembled WGS sequence"/>
</dbReference>
<keyword evidence="9 10" id="KW-0472">Membrane</keyword>
<feature type="non-terminal residue" evidence="12">
    <location>
        <position position="1"/>
    </location>
</feature>
<evidence type="ECO:0000256" key="6">
    <source>
        <dbReference type="ARBA" id="ARBA00022741"/>
    </source>
</evidence>
<evidence type="ECO:0000256" key="5">
    <source>
        <dbReference type="ARBA" id="ARBA00022737"/>
    </source>
</evidence>
<name>A0ABQ6MI99_9STRA</name>
<dbReference type="Pfam" id="PF00005">
    <property type="entry name" value="ABC_tran"/>
    <property type="match status" value="2"/>
</dbReference>
<dbReference type="SMART" id="SM00382">
    <property type="entry name" value="AAA"/>
    <property type="match status" value="2"/>
</dbReference>
<evidence type="ECO:0000313" key="13">
    <source>
        <dbReference type="Proteomes" id="UP001165060"/>
    </source>
</evidence>
<dbReference type="PANTHER" id="PTHR19229">
    <property type="entry name" value="ATP-BINDING CASSETTE TRANSPORTER SUBFAMILY A ABCA"/>
    <property type="match status" value="1"/>
</dbReference>
<dbReference type="Gene3D" id="3.40.50.300">
    <property type="entry name" value="P-loop containing nucleotide triphosphate hydrolases"/>
    <property type="match status" value="2"/>
</dbReference>
<reference evidence="12 13" key="1">
    <citation type="journal article" date="2023" name="Commun. Biol.">
        <title>Genome analysis of Parmales, the sister group of diatoms, reveals the evolutionary specialization of diatoms from phago-mixotrophs to photoautotrophs.</title>
        <authorList>
            <person name="Ban H."/>
            <person name="Sato S."/>
            <person name="Yoshikawa S."/>
            <person name="Yamada K."/>
            <person name="Nakamura Y."/>
            <person name="Ichinomiya M."/>
            <person name="Sato N."/>
            <person name="Blanc-Mathieu R."/>
            <person name="Endo H."/>
            <person name="Kuwata A."/>
            <person name="Ogata H."/>
        </authorList>
    </citation>
    <scope>NUCLEOTIDE SEQUENCE [LARGE SCALE GENOMIC DNA]</scope>
</reference>
<keyword evidence="8 10" id="KW-1133">Transmembrane helix</keyword>
<dbReference type="PROSITE" id="PS50893">
    <property type="entry name" value="ABC_TRANSPORTER_2"/>
    <property type="match status" value="2"/>
</dbReference>
<dbReference type="InterPro" id="IPR003439">
    <property type="entry name" value="ABC_transporter-like_ATP-bd"/>
</dbReference>
<feature type="transmembrane region" description="Helical" evidence="10">
    <location>
        <begin position="707"/>
        <end position="729"/>
    </location>
</feature>
<evidence type="ECO:0000256" key="1">
    <source>
        <dbReference type="ARBA" id="ARBA00004141"/>
    </source>
</evidence>
<dbReference type="PROSITE" id="PS00211">
    <property type="entry name" value="ABC_TRANSPORTER_1"/>
    <property type="match status" value="2"/>
</dbReference>
<dbReference type="Pfam" id="PF12698">
    <property type="entry name" value="ABC2_membrane_3"/>
    <property type="match status" value="1"/>
</dbReference>
<dbReference type="InterPro" id="IPR003593">
    <property type="entry name" value="AAA+_ATPase"/>
</dbReference>
<organism evidence="12 13">
    <name type="scientific">Tetraparma gracilis</name>
    <dbReference type="NCBI Taxonomy" id="2962635"/>
    <lineage>
        <taxon>Eukaryota</taxon>
        <taxon>Sar</taxon>
        <taxon>Stramenopiles</taxon>
        <taxon>Ochrophyta</taxon>
        <taxon>Bolidophyceae</taxon>
        <taxon>Parmales</taxon>
        <taxon>Triparmaceae</taxon>
        <taxon>Tetraparma</taxon>
    </lineage>
</organism>
<evidence type="ECO:0000313" key="12">
    <source>
        <dbReference type="EMBL" id="GMI26855.1"/>
    </source>
</evidence>
<dbReference type="InterPro" id="IPR026082">
    <property type="entry name" value="ABCA"/>
</dbReference>
<dbReference type="EMBL" id="BRYB01002873">
    <property type="protein sequence ID" value="GMI26855.1"/>
    <property type="molecule type" value="Genomic_DNA"/>
</dbReference>
<comment type="caution">
    <text evidence="12">The sequence shown here is derived from an EMBL/GenBank/DDBJ whole genome shotgun (WGS) entry which is preliminary data.</text>
</comment>
<proteinExistence type="inferred from homology"/>